<name>A0ABY7GST8_9BACT</name>
<evidence type="ECO:0000256" key="6">
    <source>
        <dbReference type="SAM" id="MobiDB-lite"/>
    </source>
</evidence>
<dbReference type="SUPFAM" id="SSF48452">
    <property type="entry name" value="TPR-like"/>
    <property type="match status" value="2"/>
</dbReference>
<evidence type="ECO:0000313" key="9">
    <source>
        <dbReference type="Proteomes" id="UP001164459"/>
    </source>
</evidence>
<evidence type="ECO:0000256" key="3">
    <source>
        <dbReference type="ARBA" id="ARBA00022777"/>
    </source>
</evidence>
<feature type="domain" description="Protein kinase" evidence="7">
    <location>
        <begin position="34"/>
        <end position="313"/>
    </location>
</feature>
<keyword evidence="2 5" id="KW-0547">Nucleotide-binding</keyword>
<dbReference type="Gene3D" id="3.30.200.20">
    <property type="entry name" value="Phosphorylase Kinase, domain 1"/>
    <property type="match status" value="1"/>
</dbReference>
<dbReference type="PROSITE" id="PS50011">
    <property type="entry name" value="PROTEIN_KINASE_DOM"/>
    <property type="match status" value="1"/>
</dbReference>
<dbReference type="InterPro" id="IPR017441">
    <property type="entry name" value="Protein_kinase_ATP_BS"/>
</dbReference>
<dbReference type="InterPro" id="IPR019734">
    <property type="entry name" value="TPR_rpt"/>
</dbReference>
<dbReference type="CDD" id="cd14014">
    <property type="entry name" value="STKc_PknB_like"/>
    <property type="match status" value="1"/>
</dbReference>
<dbReference type="PANTHER" id="PTHR43289">
    <property type="entry name" value="MITOGEN-ACTIVATED PROTEIN KINASE KINASE KINASE 20-RELATED"/>
    <property type="match status" value="1"/>
</dbReference>
<dbReference type="PROSITE" id="PS00108">
    <property type="entry name" value="PROTEIN_KINASE_ST"/>
    <property type="match status" value="1"/>
</dbReference>
<dbReference type="PANTHER" id="PTHR43289:SF6">
    <property type="entry name" value="SERINE_THREONINE-PROTEIN KINASE NEKL-3"/>
    <property type="match status" value="1"/>
</dbReference>
<dbReference type="PROSITE" id="PS00107">
    <property type="entry name" value="PROTEIN_KINASE_ATP"/>
    <property type="match status" value="1"/>
</dbReference>
<evidence type="ECO:0000256" key="2">
    <source>
        <dbReference type="ARBA" id="ARBA00022741"/>
    </source>
</evidence>
<dbReference type="InterPro" id="IPR008271">
    <property type="entry name" value="Ser/Thr_kinase_AS"/>
</dbReference>
<keyword evidence="9" id="KW-1185">Reference proteome</keyword>
<organism evidence="8 9">
    <name type="scientific">Nannocystis punicea</name>
    <dbReference type="NCBI Taxonomy" id="2995304"/>
    <lineage>
        <taxon>Bacteria</taxon>
        <taxon>Pseudomonadati</taxon>
        <taxon>Myxococcota</taxon>
        <taxon>Polyangia</taxon>
        <taxon>Nannocystales</taxon>
        <taxon>Nannocystaceae</taxon>
        <taxon>Nannocystis</taxon>
    </lineage>
</organism>
<accession>A0ABY7GST8</accession>
<dbReference type="Gene3D" id="1.10.510.10">
    <property type="entry name" value="Transferase(Phosphotransferase) domain 1"/>
    <property type="match status" value="1"/>
</dbReference>
<dbReference type="InterPro" id="IPR000719">
    <property type="entry name" value="Prot_kinase_dom"/>
</dbReference>
<feature type="binding site" evidence="5">
    <location>
        <position position="63"/>
    </location>
    <ligand>
        <name>ATP</name>
        <dbReference type="ChEBI" id="CHEBI:30616"/>
    </ligand>
</feature>
<feature type="region of interest" description="Disordered" evidence="6">
    <location>
        <begin position="194"/>
        <end position="214"/>
    </location>
</feature>
<reference evidence="8" key="1">
    <citation type="submission" date="2022-11" db="EMBL/GenBank/DDBJ databases">
        <title>Minimal conservation of predation-associated metabolite biosynthetic gene clusters underscores biosynthetic potential of Myxococcota including descriptions for ten novel species: Archangium lansinium sp. nov., Myxococcus landrumus sp. nov., Nannocystis bai.</title>
        <authorList>
            <person name="Ahearne A."/>
            <person name="Stevens C."/>
            <person name="Dowd S."/>
        </authorList>
    </citation>
    <scope>NUCLEOTIDE SEQUENCE</scope>
    <source>
        <strain evidence="8">Fl3</strain>
    </source>
</reference>
<dbReference type="Pfam" id="PF00069">
    <property type="entry name" value="Pkinase"/>
    <property type="match status" value="1"/>
</dbReference>
<evidence type="ECO:0000256" key="4">
    <source>
        <dbReference type="ARBA" id="ARBA00022840"/>
    </source>
</evidence>
<dbReference type="InterPro" id="IPR011990">
    <property type="entry name" value="TPR-like_helical_dom_sf"/>
</dbReference>
<evidence type="ECO:0000256" key="5">
    <source>
        <dbReference type="PROSITE-ProRule" id="PRU10141"/>
    </source>
</evidence>
<keyword evidence="3 8" id="KW-0418">Kinase</keyword>
<dbReference type="SUPFAM" id="SSF56112">
    <property type="entry name" value="Protein kinase-like (PK-like)"/>
    <property type="match status" value="1"/>
</dbReference>
<dbReference type="EMBL" id="CP114040">
    <property type="protein sequence ID" value="WAS90026.1"/>
    <property type="molecule type" value="Genomic_DNA"/>
</dbReference>
<dbReference type="Proteomes" id="UP001164459">
    <property type="component" value="Chromosome"/>
</dbReference>
<dbReference type="SMART" id="SM00028">
    <property type="entry name" value="TPR"/>
    <property type="match status" value="7"/>
</dbReference>
<evidence type="ECO:0000259" key="7">
    <source>
        <dbReference type="PROSITE" id="PS50011"/>
    </source>
</evidence>
<dbReference type="Pfam" id="PF13424">
    <property type="entry name" value="TPR_12"/>
    <property type="match status" value="2"/>
</dbReference>
<dbReference type="GO" id="GO:0016301">
    <property type="term" value="F:kinase activity"/>
    <property type="evidence" value="ECO:0007669"/>
    <property type="project" value="UniProtKB-KW"/>
</dbReference>
<proteinExistence type="predicted"/>
<evidence type="ECO:0000313" key="8">
    <source>
        <dbReference type="EMBL" id="WAS90026.1"/>
    </source>
</evidence>
<protein>
    <submittedName>
        <fullName evidence="8">Serine/threonine-protein kinase</fullName>
    </submittedName>
</protein>
<dbReference type="Pfam" id="PF13374">
    <property type="entry name" value="TPR_10"/>
    <property type="match status" value="1"/>
</dbReference>
<keyword evidence="1" id="KW-0808">Transferase</keyword>
<sequence length="1003" mass="107141">MSDERLNLLERIDEGRVKFELLGTTQSLARLGRFVVFARVGAGGMGVIYHAYDPELDRGVAIKLLHPAATAGGGRRRLLREARAMARLAHPNVVQVFEVGELEDHVYLVMEFVAGQTLRAWLAAAPRTWREIVAVFVQAADGLAATHAHGLVHCDFKPENVLIGGDGRARVGDFGLVHVESDALETSPVERVRAPELRSEGASTSTSMGGGTPRYMAPEQHAGRAADARSDQYGFCAALYEALAPAQFDAFVGAAPIGARSLQGQAPPLLAVAGAPPELGRLVARGLEPDPERRWSSMAALRVELARCARPRLGARGWRWGLAAGLVVGALAGVGYGFAAGGGAATCDAGAAQIEAVWGESQRRQVRAAIAATGLGFADDTAAQVEAQLEAYAEGWRATHRSACEAHRDGRVSDALFDRTMLCLATHRGALAGLVTQLGAIDAGALARATDAVPGLPELARCRDAELLLAEVPPPAEPTTAQAVLAVQSQLDAARSEWSLGRLDDATRHTAEALARAQAIGHAPLLAQALDHVGNFHRRREERAAAEAALTRALWLAAEIGDDERLGRVAGGLADVVALQGDRWSEARLLARLGRSMTQRTASGGRAHFEALYASGLVEHHAGRFAAAQAWYERALAQAEQHMDPGSEPALLARGMIALMLWERGEPEASLAQLERLCELQLAVFGPSHPNVATCHNNRAAILRQVGREDEALVGFSRALETWSAAYGPDHPDVGVAHGNIAAALLSRGRPEDLAAAEPHLRRAIATHERHFGPDDPELVVELSNLGSLHLFRLELDEAERQFTRALAISERAASDHPQAVLPLAGLGHAAALRGDFEGQRRYHERVLKIQESSLGPDHPELGPALLALAEAALHLGALDVAERHLERAGAVGVDRDERAALESLGLRGELALRRGDITTACELLARSLQGHEGRAFDFGAAERSYELARALAAAGQGDEARAAADRAESFYRRGGAALAWRVDAIEALQARLRDRRHTRADE</sequence>
<dbReference type="RefSeq" id="WP_269032360.1">
    <property type="nucleotide sequence ID" value="NZ_CP114040.1"/>
</dbReference>
<keyword evidence="4 5" id="KW-0067">ATP-binding</keyword>
<dbReference type="Gene3D" id="1.25.40.10">
    <property type="entry name" value="Tetratricopeptide repeat domain"/>
    <property type="match status" value="3"/>
</dbReference>
<gene>
    <name evidence="8" type="ORF">O0S08_27850</name>
</gene>
<evidence type="ECO:0000256" key="1">
    <source>
        <dbReference type="ARBA" id="ARBA00022679"/>
    </source>
</evidence>
<dbReference type="InterPro" id="IPR011009">
    <property type="entry name" value="Kinase-like_dom_sf"/>
</dbReference>